<keyword evidence="2" id="KW-0732">Signal</keyword>
<dbReference type="SUPFAM" id="SSF53807">
    <property type="entry name" value="Helical backbone' metal receptor"/>
    <property type="match status" value="1"/>
</dbReference>
<dbReference type="PANTHER" id="PTHR30535:SF34">
    <property type="entry name" value="MOLYBDATE-BINDING PROTEIN MOLA"/>
    <property type="match status" value="1"/>
</dbReference>
<feature type="domain" description="Fe/B12 periplasmic-binding" evidence="3">
    <location>
        <begin position="49"/>
        <end position="310"/>
    </location>
</feature>
<evidence type="ECO:0000256" key="2">
    <source>
        <dbReference type="SAM" id="SignalP"/>
    </source>
</evidence>
<sequence length="310" mass="33168">MKLRRVCLILISALLLSACSGGGEGAEGDTFVFTDDLGRRVEAPARPERAAALIGSFADVWCLAGGRDTLCAAAADAWTSFELGLGEEVANLGAVKEPSLEALLAANPDFVLASANTAADLELLPTLESAGIPVACFDVQGFEDYLNMLDICTQLTGERENYQKYGLDVREEIEAAVARSDGSAPSVLVIRATGVSCKVKGSEDNVLGEMLAGLGCRNIADSDAALLENLSLERIIAAEPDYIFCVLQGSEPADARETLERTLLSNPAWGGLRAVREGRFYTLEHELYNLKPNARWGFAYEKLAGILYPQ</sequence>
<protein>
    <submittedName>
        <fullName evidence="4">ABC transporter substrate-binding protein</fullName>
    </submittedName>
</protein>
<evidence type="ECO:0000259" key="3">
    <source>
        <dbReference type="PROSITE" id="PS50983"/>
    </source>
</evidence>
<reference evidence="4" key="1">
    <citation type="submission" date="2020-10" db="EMBL/GenBank/DDBJ databases">
        <authorList>
            <person name="Gilroy R."/>
        </authorList>
    </citation>
    <scope>NUCLEOTIDE SEQUENCE</scope>
    <source>
        <strain evidence="4">ChiHjej10B9-9673</strain>
    </source>
</reference>
<accession>A0A9D1FEE3</accession>
<dbReference type="AlphaFoldDB" id="A0A9D1FEE3"/>
<dbReference type="Gene3D" id="3.40.50.1980">
    <property type="entry name" value="Nitrogenase molybdenum iron protein domain"/>
    <property type="match status" value="2"/>
</dbReference>
<dbReference type="PANTHER" id="PTHR30535">
    <property type="entry name" value="VITAMIN B12-BINDING PROTEIN"/>
    <property type="match status" value="1"/>
</dbReference>
<comment type="similarity">
    <text evidence="1">Belongs to the bacterial solute-binding protein 8 family.</text>
</comment>
<feature type="chain" id="PRO_5038865890" evidence="2">
    <location>
        <begin position="26"/>
        <end position="310"/>
    </location>
</feature>
<proteinExistence type="inferred from homology"/>
<dbReference type="InterPro" id="IPR050902">
    <property type="entry name" value="ABC_Transporter_SBP"/>
</dbReference>
<feature type="signal peptide" evidence="2">
    <location>
        <begin position="1"/>
        <end position="25"/>
    </location>
</feature>
<gene>
    <name evidence="4" type="ORF">IAC18_07985</name>
</gene>
<evidence type="ECO:0000313" key="5">
    <source>
        <dbReference type="Proteomes" id="UP000824001"/>
    </source>
</evidence>
<evidence type="ECO:0000256" key="1">
    <source>
        <dbReference type="ARBA" id="ARBA00008814"/>
    </source>
</evidence>
<comment type="caution">
    <text evidence="4">The sequence shown here is derived from an EMBL/GenBank/DDBJ whole genome shotgun (WGS) entry which is preliminary data.</text>
</comment>
<dbReference type="PROSITE" id="PS50983">
    <property type="entry name" value="FE_B12_PBP"/>
    <property type="match status" value="1"/>
</dbReference>
<dbReference type="GO" id="GO:0071281">
    <property type="term" value="P:cellular response to iron ion"/>
    <property type="evidence" value="ECO:0007669"/>
    <property type="project" value="TreeGrafter"/>
</dbReference>
<reference evidence="4" key="2">
    <citation type="journal article" date="2021" name="PeerJ">
        <title>Extensive microbial diversity within the chicken gut microbiome revealed by metagenomics and culture.</title>
        <authorList>
            <person name="Gilroy R."/>
            <person name="Ravi A."/>
            <person name="Getino M."/>
            <person name="Pursley I."/>
            <person name="Horton D.L."/>
            <person name="Alikhan N.F."/>
            <person name="Baker D."/>
            <person name="Gharbi K."/>
            <person name="Hall N."/>
            <person name="Watson M."/>
            <person name="Adriaenssens E.M."/>
            <person name="Foster-Nyarko E."/>
            <person name="Jarju S."/>
            <person name="Secka A."/>
            <person name="Antonio M."/>
            <person name="Oren A."/>
            <person name="Chaudhuri R.R."/>
            <person name="La Ragione R."/>
            <person name="Hildebrand F."/>
            <person name="Pallen M.J."/>
        </authorList>
    </citation>
    <scope>NUCLEOTIDE SEQUENCE</scope>
    <source>
        <strain evidence="4">ChiHjej10B9-9673</strain>
    </source>
</reference>
<organism evidence="4 5">
    <name type="scientific">Candidatus Scatomorpha merdipullorum</name>
    <dbReference type="NCBI Taxonomy" id="2840927"/>
    <lineage>
        <taxon>Bacteria</taxon>
        <taxon>Bacillati</taxon>
        <taxon>Bacillota</taxon>
        <taxon>Clostridia</taxon>
        <taxon>Eubacteriales</taxon>
        <taxon>Candidatus Scatomorpha</taxon>
    </lineage>
</organism>
<evidence type="ECO:0000313" key="4">
    <source>
        <dbReference type="EMBL" id="HIS67490.1"/>
    </source>
</evidence>
<dbReference type="Pfam" id="PF01497">
    <property type="entry name" value="Peripla_BP_2"/>
    <property type="match status" value="1"/>
</dbReference>
<dbReference type="InterPro" id="IPR002491">
    <property type="entry name" value="ABC_transptr_periplasmic_BD"/>
</dbReference>
<dbReference type="Proteomes" id="UP000824001">
    <property type="component" value="Unassembled WGS sequence"/>
</dbReference>
<dbReference type="PROSITE" id="PS51257">
    <property type="entry name" value="PROKAR_LIPOPROTEIN"/>
    <property type="match status" value="1"/>
</dbReference>
<dbReference type="EMBL" id="DVJK01000225">
    <property type="protein sequence ID" value="HIS67490.1"/>
    <property type="molecule type" value="Genomic_DNA"/>
</dbReference>
<name>A0A9D1FEE3_9FIRM</name>